<keyword evidence="1" id="KW-1133">Transmembrane helix</keyword>
<feature type="transmembrane region" description="Helical" evidence="1">
    <location>
        <begin position="47"/>
        <end position="67"/>
    </location>
</feature>
<name>A0A3S8UMX8_9PSED</name>
<gene>
    <name evidence="2" type="ORF">EJA05_18385</name>
</gene>
<feature type="transmembrane region" description="Helical" evidence="1">
    <location>
        <begin position="9"/>
        <end position="27"/>
    </location>
</feature>
<sequence length="69" mass="7371">MIINKASRLSVSLPIYTASVFVWIYIATTTFKTALPAFKGYLTPFQFGQVLGNLLICLVVAALSLGCGG</sequence>
<dbReference type="EMBL" id="CP034338">
    <property type="protein sequence ID" value="AZL69563.1"/>
    <property type="molecule type" value="Genomic_DNA"/>
</dbReference>
<dbReference type="OrthoDB" id="7031099at2"/>
<dbReference type="AlphaFoldDB" id="A0A3S8UMX8"/>
<dbReference type="Proteomes" id="UP000268230">
    <property type="component" value="Chromosome"/>
</dbReference>
<protein>
    <submittedName>
        <fullName evidence="2">Uncharacterized protein</fullName>
    </submittedName>
</protein>
<proteinExistence type="predicted"/>
<accession>A0A3S8UMX8</accession>
<evidence type="ECO:0000313" key="2">
    <source>
        <dbReference type="EMBL" id="AZL69563.1"/>
    </source>
</evidence>
<keyword evidence="1" id="KW-0472">Membrane</keyword>
<evidence type="ECO:0000256" key="1">
    <source>
        <dbReference type="SAM" id="Phobius"/>
    </source>
</evidence>
<reference evidence="2 3" key="1">
    <citation type="submission" date="2018-12" db="EMBL/GenBank/DDBJ databases">
        <authorList>
            <person name="Li S."/>
            <person name="Yang R."/>
            <person name="Chen G."/>
            <person name="Zou L."/>
            <person name="Zhang C."/>
            <person name="Chen Y."/>
            <person name="Liu Z."/>
            <person name="Li Y."/>
            <person name="Yan Y."/>
            <person name="Huang M."/>
            <person name="Chen T."/>
        </authorList>
    </citation>
    <scope>NUCLEOTIDE SEQUENCE [LARGE SCALE GENOMIC DNA]</scope>
    <source>
        <strain evidence="2 3">1257</strain>
    </source>
</reference>
<keyword evidence="1" id="KW-0812">Transmembrane</keyword>
<dbReference type="KEGG" id="pory:EJA05_18385"/>
<organism evidence="2 3">
    <name type="scientific">Pseudomonas entomophila</name>
    <dbReference type="NCBI Taxonomy" id="312306"/>
    <lineage>
        <taxon>Bacteria</taxon>
        <taxon>Pseudomonadati</taxon>
        <taxon>Pseudomonadota</taxon>
        <taxon>Gammaproteobacteria</taxon>
        <taxon>Pseudomonadales</taxon>
        <taxon>Pseudomonadaceae</taxon>
        <taxon>Pseudomonas</taxon>
    </lineage>
</organism>
<evidence type="ECO:0000313" key="3">
    <source>
        <dbReference type="Proteomes" id="UP000268230"/>
    </source>
</evidence>